<accession>R7TJU1</accession>
<dbReference type="InterPro" id="IPR003602">
    <property type="entry name" value="Topo_IA_DNA-bd_dom"/>
</dbReference>
<dbReference type="InterPro" id="IPR000380">
    <property type="entry name" value="Topo_IA"/>
</dbReference>
<dbReference type="Pfam" id="PF01751">
    <property type="entry name" value="Toprim"/>
    <property type="match status" value="1"/>
</dbReference>
<proteinExistence type="inferred from homology"/>
<keyword evidence="12" id="KW-0496">Mitochondrion</keyword>
<dbReference type="GO" id="GO:0008270">
    <property type="term" value="F:zinc ion binding"/>
    <property type="evidence" value="ECO:0007669"/>
    <property type="project" value="UniProtKB-KW"/>
</dbReference>
<dbReference type="PRINTS" id="PR00417">
    <property type="entry name" value="PRTPISMRASEI"/>
</dbReference>
<dbReference type="PANTHER" id="PTHR11390">
    <property type="entry name" value="PROKARYOTIC DNA TOPOISOMERASE"/>
    <property type="match status" value="1"/>
</dbReference>
<evidence type="ECO:0000256" key="9">
    <source>
        <dbReference type="ARBA" id="ARBA00022842"/>
    </source>
</evidence>
<keyword evidence="6" id="KW-0677">Repeat</keyword>
<dbReference type="GO" id="GO:0031422">
    <property type="term" value="C:RecQ family helicase-topoisomerase III complex"/>
    <property type="evidence" value="ECO:0007669"/>
    <property type="project" value="TreeGrafter"/>
</dbReference>
<evidence type="ECO:0000256" key="15">
    <source>
        <dbReference type="PROSITE-ProRule" id="PRU00047"/>
    </source>
</evidence>
<feature type="domain" description="Toprim" evidence="19">
    <location>
        <begin position="3"/>
        <end position="147"/>
    </location>
</feature>
<dbReference type="EnsemblMetazoa" id="CapteT193082">
    <property type="protein sequence ID" value="CapteP193082"/>
    <property type="gene ID" value="CapteG193082"/>
</dbReference>
<evidence type="ECO:0000313" key="23">
    <source>
        <dbReference type="EnsemblMetazoa" id="CapteP193082"/>
    </source>
</evidence>
<sequence length="934" mass="104465">MVRILNVAEKNDAAKTLAGLMSGGRSRKREGFSKFNKIYEFDYNLFNQNCTMSMTSVSGHLLGCEFEASHRKWHSCNPVSLFDAPIHKTCPENYKDIKRTLEREARGCEILVVWTDCDREGENIGFEVIQVCTAVKPNMRVYRARFSEMTPGAVTRAIANLQPPDKNVSDAVDVRQELDLRIGASFTRFQTMRLQKVFPNVLADQLISYGSCQFPTLGFVVERYKQVQAFIPEPFWKIKVSHDLQDDGFIEFSWRRGRLFDYEACLVLYEHVIENPLATVLEVKKKPKSKWRPVALDTVELEKLASRKLRINAKETMKIAEKLYTQGFISYPRTETNIFPKDLNLRNLIQQQVNDQDWGEFAGHILEDGPNPRNGNKTDQAHPPIHPTKYTNGLQGNEKRVYEFVVRHFLACCSKDAQGQETTVDISINDEYFSASGLMIIARNYLDVYPYDKWTGKILPTMEEGAQFTPRTIEMNQGETSAPSLLTEADLISLMDKHGIGTDATHAEHIETIKARLYVGLTNDQKFIPGELGMGLVEGYDAMGFHMSKPHLRAELENDLKLICEGKKNRDVVLADQIRKYKEVFVEACTQAEKIDTALAEHFGAPQQLSNQDLLQATAMAITVKPCSKCGMQMSLRTKKDNKGFFIGCSGYPTCREVIWLPDYVLKAEVTEEVCPHCQPGPVNRIRFQFKRGSVPPFIPNDYTGCIGGCDNNLMETLQIRRSSQSAAQPSQPTSSQRPAASQRPAPSQRPALSQAPPSRRPFYACSKSQDDSSKCNFFLWADNQEPTTQRSNDSGFSTLKYYNNPGGNRTSAITGAGDGSVSCQCGQEGKLLTVQKVGPNQGRQFYACPKPRGQGCNFFQWGDDAAAPTNYTAPRGGGYNASQRGGYQPGLIGGRGGGHAQSNGSTTTAQRAPRKCGQCRQTGHTKKNCPMNR</sequence>
<evidence type="ECO:0000256" key="17">
    <source>
        <dbReference type="SAM" id="MobiDB-lite"/>
    </source>
</evidence>
<dbReference type="InterPro" id="IPR013826">
    <property type="entry name" value="Topo_IA_cen_sub3"/>
</dbReference>
<dbReference type="Proteomes" id="UP000014760">
    <property type="component" value="Unassembled WGS sequence"/>
</dbReference>
<keyword evidence="9" id="KW-0460">Magnesium</keyword>
<dbReference type="PROSITE" id="PS50158">
    <property type="entry name" value="ZF_CCHC"/>
    <property type="match status" value="1"/>
</dbReference>
<dbReference type="InterPro" id="IPR006171">
    <property type="entry name" value="TOPRIM_dom"/>
</dbReference>
<evidence type="ECO:0000256" key="1">
    <source>
        <dbReference type="ARBA" id="ARBA00000213"/>
    </source>
</evidence>
<dbReference type="FunCoup" id="R7TJU1">
    <property type="interactions" value="2341"/>
</dbReference>
<keyword evidence="13 16" id="KW-0413">Isomerase</keyword>
<dbReference type="InterPro" id="IPR013497">
    <property type="entry name" value="Topo_IA_cen"/>
</dbReference>
<evidence type="ECO:0000256" key="12">
    <source>
        <dbReference type="ARBA" id="ARBA00023128"/>
    </source>
</evidence>
<dbReference type="InterPro" id="IPR010666">
    <property type="entry name" value="Znf_GRF"/>
</dbReference>
<feature type="region of interest" description="Disordered" evidence="17">
    <location>
        <begin position="721"/>
        <end position="768"/>
    </location>
</feature>
<comment type="similarity">
    <text evidence="4 16">Belongs to the type IA topoisomerase family.</text>
</comment>
<comment type="function">
    <text evidence="16">Introduces a single-strand break via transesterification at a target site in duplex DNA. Releases the supercoiling and torsional tension of DNA introduced during the DNA replication and transcription by transiently cleaving and rejoining one strand of the DNA duplex. The scissile phosphodiester is attacked by the catalytic tyrosine of the enzyme, resulting in the formation of a DNA-(5'-phosphotyrosyl)-enzyme intermediate and the expulsion of a 3'-OH DNA strand.</text>
</comment>
<dbReference type="EC" id="5.6.2.1" evidence="16"/>
<comment type="catalytic activity">
    <reaction evidence="1 16">
        <text>ATP-independent breakage of single-stranded DNA, followed by passage and rejoining.</text>
        <dbReference type="EC" id="5.6.2.1"/>
    </reaction>
</comment>
<comment type="subunit">
    <text evidence="14">Binds ssDNA. Interacts (via N-terminal region) with BLM; the interaction is direct. Directly interacts with RMI1. Component of the RMI complex, containing at least TOP3A, RMI1 and RMI2. The RMI complex interacts with BLM.</text>
</comment>
<keyword evidence="11 16" id="KW-0238">DNA-binding</keyword>
<dbReference type="InterPro" id="IPR034144">
    <property type="entry name" value="TOPRIM_TopoIII"/>
</dbReference>
<evidence type="ECO:0000256" key="10">
    <source>
        <dbReference type="ARBA" id="ARBA00023029"/>
    </source>
</evidence>
<dbReference type="Pfam" id="PF01396">
    <property type="entry name" value="Zn_ribbon_Top1"/>
    <property type="match status" value="1"/>
</dbReference>
<dbReference type="Gene3D" id="1.10.290.10">
    <property type="entry name" value="Topoisomerase I, domain 4"/>
    <property type="match status" value="1"/>
</dbReference>
<dbReference type="FunFam" id="3.40.50.140:FF:000003">
    <property type="entry name" value="DNA topoisomerase"/>
    <property type="match status" value="1"/>
</dbReference>
<comment type="subcellular location">
    <subcellularLocation>
        <location evidence="3">Mitochondrion matrix</location>
    </subcellularLocation>
</comment>
<dbReference type="PROSITE" id="PS51999">
    <property type="entry name" value="ZF_GRF"/>
    <property type="match status" value="1"/>
</dbReference>
<name>R7TJU1_CAPTE</name>
<dbReference type="OrthoDB" id="430051at2759"/>
<dbReference type="FunFam" id="2.70.20.10:FF:000004">
    <property type="entry name" value="DNA topoisomerase"/>
    <property type="match status" value="1"/>
</dbReference>
<dbReference type="Gene3D" id="3.40.50.140">
    <property type="match status" value="1"/>
</dbReference>
<dbReference type="FunFam" id="1.10.290.10:FF:000001">
    <property type="entry name" value="DNA topoisomerase"/>
    <property type="match status" value="1"/>
</dbReference>
<dbReference type="GO" id="GO:0006310">
    <property type="term" value="P:DNA recombination"/>
    <property type="evidence" value="ECO:0007669"/>
    <property type="project" value="TreeGrafter"/>
</dbReference>
<dbReference type="Pfam" id="PF01131">
    <property type="entry name" value="Topoisom_bac"/>
    <property type="match status" value="1"/>
</dbReference>
<dbReference type="GO" id="GO:0006265">
    <property type="term" value="P:DNA topological change"/>
    <property type="evidence" value="ECO:0007669"/>
    <property type="project" value="InterPro"/>
</dbReference>
<dbReference type="Gene3D" id="1.10.460.10">
    <property type="entry name" value="Topoisomerase I, domain 2"/>
    <property type="match status" value="1"/>
</dbReference>
<reference evidence="22 24" key="2">
    <citation type="journal article" date="2013" name="Nature">
        <title>Insights into bilaterian evolution from three spiralian genomes.</title>
        <authorList>
            <person name="Simakov O."/>
            <person name="Marletaz F."/>
            <person name="Cho S.J."/>
            <person name="Edsinger-Gonzales E."/>
            <person name="Havlak P."/>
            <person name="Hellsten U."/>
            <person name="Kuo D.H."/>
            <person name="Larsson T."/>
            <person name="Lv J."/>
            <person name="Arendt D."/>
            <person name="Savage R."/>
            <person name="Osoegawa K."/>
            <person name="de Jong P."/>
            <person name="Grimwood J."/>
            <person name="Chapman J.A."/>
            <person name="Shapiro H."/>
            <person name="Aerts A."/>
            <person name="Otillar R.P."/>
            <person name="Terry A.Y."/>
            <person name="Boore J.L."/>
            <person name="Grigoriev I.V."/>
            <person name="Lindberg D.R."/>
            <person name="Seaver E.C."/>
            <person name="Weisblat D.A."/>
            <person name="Putnam N.H."/>
            <person name="Rokhsar D.S."/>
        </authorList>
    </citation>
    <scope>NUCLEOTIDE SEQUENCE</scope>
    <source>
        <strain evidence="22 24">I ESC-2004</strain>
    </source>
</reference>
<evidence type="ECO:0000256" key="14">
    <source>
        <dbReference type="ARBA" id="ARBA00064039"/>
    </source>
</evidence>
<dbReference type="InterPro" id="IPR003601">
    <property type="entry name" value="Topo_IA_2"/>
</dbReference>
<evidence type="ECO:0000256" key="13">
    <source>
        <dbReference type="ARBA" id="ARBA00023235"/>
    </source>
</evidence>
<evidence type="ECO:0000259" key="21">
    <source>
        <dbReference type="PROSITE" id="PS52039"/>
    </source>
</evidence>
<dbReference type="GO" id="GO:0005759">
    <property type="term" value="C:mitochondrial matrix"/>
    <property type="evidence" value="ECO:0007669"/>
    <property type="project" value="UniProtKB-SubCell"/>
</dbReference>
<dbReference type="SMART" id="SM00493">
    <property type="entry name" value="TOPRIM"/>
    <property type="match status" value="1"/>
</dbReference>
<dbReference type="Gene3D" id="2.70.20.10">
    <property type="entry name" value="Topoisomerase I, domain 3"/>
    <property type="match status" value="1"/>
</dbReference>
<feature type="region of interest" description="Disordered" evidence="17">
    <location>
        <begin position="369"/>
        <end position="392"/>
    </location>
</feature>
<dbReference type="CDD" id="cd03362">
    <property type="entry name" value="TOPRIM_TopoIA_TopoIII"/>
    <property type="match status" value="1"/>
</dbReference>
<keyword evidence="7 15" id="KW-0863">Zinc-finger</keyword>
<dbReference type="GO" id="GO:0006281">
    <property type="term" value="P:DNA repair"/>
    <property type="evidence" value="ECO:0007669"/>
    <property type="project" value="TreeGrafter"/>
</dbReference>
<evidence type="ECO:0000256" key="6">
    <source>
        <dbReference type="ARBA" id="ARBA00022737"/>
    </source>
</evidence>
<reference evidence="24" key="1">
    <citation type="submission" date="2012-12" db="EMBL/GenBank/DDBJ databases">
        <authorList>
            <person name="Hellsten U."/>
            <person name="Grimwood J."/>
            <person name="Chapman J.A."/>
            <person name="Shapiro H."/>
            <person name="Aerts A."/>
            <person name="Otillar R.P."/>
            <person name="Terry A.Y."/>
            <person name="Boore J.L."/>
            <person name="Simakov O."/>
            <person name="Marletaz F."/>
            <person name="Cho S.-J."/>
            <person name="Edsinger-Gonzales E."/>
            <person name="Havlak P."/>
            <person name="Kuo D.-H."/>
            <person name="Larsson T."/>
            <person name="Lv J."/>
            <person name="Arendt D."/>
            <person name="Savage R."/>
            <person name="Osoegawa K."/>
            <person name="de Jong P."/>
            <person name="Lindberg D.R."/>
            <person name="Seaver E.C."/>
            <person name="Weisblat D.A."/>
            <person name="Putnam N.H."/>
            <person name="Grigoriev I.V."/>
            <person name="Rokhsar D.S."/>
        </authorList>
    </citation>
    <scope>NUCLEOTIDE SEQUENCE</scope>
    <source>
        <strain evidence="24">I ESC-2004</strain>
    </source>
</reference>
<dbReference type="InterPro" id="IPR013825">
    <property type="entry name" value="Topo_IA_cen_sub2"/>
</dbReference>
<evidence type="ECO:0000256" key="11">
    <source>
        <dbReference type="ARBA" id="ARBA00023125"/>
    </source>
</evidence>
<keyword evidence="24" id="KW-1185">Reference proteome</keyword>
<evidence type="ECO:0000256" key="8">
    <source>
        <dbReference type="ARBA" id="ARBA00022833"/>
    </source>
</evidence>
<feature type="domain" description="Topo IA-type catalytic" evidence="21">
    <location>
        <begin position="165"/>
        <end position="585"/>
    </location>
</feature>
<dbReference type="EMBL" id="KB309618">
    <property type="protein sequence ID" value="ELT93762.1"/>
    <property type="molecule type" value="Genomic_DNA"/>
</dbReference>
<dbReference type="PANTHER" id="PTHR11390:SF21">
    <property type="entry name" value="DNA TOPOISOMERASE 3-ALPHA"/>
    <property type="match status" value="1"/>
</dbReference>
<dbReference type="GO" id="GO:0003917">
    <property type="term" value="F:DNA topoisomerase type I (single strand cut, ATP-independent) activity"/>
    <property type="evidence" value="ECO:0007669"/>
    <property type="project" value="UniProtKB-EC"/>
</dbReference>
<dbReference type="GO" id="GO:0003677">
    <property type="term" value="F:DNA binding"/>
    <property type="evidence" value="ECO:0007669"/>
    <property type="project" value="UniProtKB-KW"/>
</dbReference>
<dbReference type="HOGENOM" id="CLU_002929_1_2_1"/>
<feature type="compositionally biased region" description="Low complexity" evidence="17">
    <location>
        <begin position="721"/>
        <end position="743"/>
    </location>
</feature>
<dbReference type="GO" id="GO:0005654">
    <property type="term" value="C:nucleoplasm"/>
    <property type="evidence" value="ECO:0007669"/>
    <property type="project" value="UniProtKB-ARBA"/>
</dbReference>
<feature type="domain" description="GRF-type" evidence="20">
    <location>
        <begin position="824"/>
        <end position="866"/>
    </location>
</feature>
<evidence type="ECO:0000313" key="22">
    <source>
        <dbReference type="EMBL" id="ELT93762.1"/>
    </source>
</evidence>
<dbReference type="SUPFAM" id="SSF57783">
    <property type="entry name" value="Zinc beta-ribbon"/>
    <property type="match status" value="1"/>
</dbReference>
<dbReference type="InterPro" id="IPR013498">
    <property type="entry name" value="Topo_IA_Znf"/>
</dbReference>
<dbReference type="InterPro" id="IPR001878">
    <property type="entry name" value="Znf_CCHC"/>
</dbReference>
<dbReference type="AlphaFoldDB" id="R7TJU1"/>
<evidence type="ECO:0000256" key="5">
    <source>
        <dbReference type="ARBA" id="ARBA00022723"/>
    </source>
</evidence>
<gene>
    <name evidence="22" type="ORF">CAPTEDRAFT_193082</name>
</gene>
<dbReference type="SMART" id="SM00436">
    <property type="entry name" value="TOP1Bc"/>
    <property type="match status" value="1"/>
</dbReference>
<dbReference type="FunFam" id="1.10.460.10:FF:000020">
    <property type="entry name" value="DNA topoisomerase 3-alpha"/>
    <property type="match status" value="1"/>
</dbReference>
<dbReference type="InterPro" id="IPR023405">
    <property type="entry name" value="Topo_IA_core_domain"/>
</dbReference>
<feature type="region of interest" description="Disordered" evidence="17">
    <location>
        <begin position="896"/>
        <end position="934"/>
    </location>
</feature>
<evidence type="ECO:0000256" key="7">
    <source>
        <dbReference type="ARBA" id="ARBA00022771"/>
    </source>
</evidence>
<dbReference type="PROSITE" id="PS50880">
    <property type="entry name" value="TOPRIM"/>
    <property type="match status" value="1"/>
</dbReference>
<dbReference type="PROSITE" id="PS00396">
    <property type="entry name" value="TOPO_IA_1"/>
    <property type="match status" value="1"/>
</dbReference>
<dbReference type="PROSITE" id="PS52039">
    <property type="entry name" value="TOPO_IA_2"/>
    <property type="match status" value="1"/>
</dbReference>
<organism evidence="22">
    <name type="scientific">Capitella teleta</name>
    <name type="common">Polychaete worm</name>
    <dbReference type="NCBI Taxonomy" id="283909"/>
    <lineage>
        <taxon>Eukaryota</taxon>
        <taxon>Metazoa</taxon>
        <taxon>Spiralia</taxon>
        <taxon>Lophotrochozoa</taxon>
        <taxon>Annelida</taxon>
        <taxon>Polychaeta</taxon>
        <taxon>Sedentaria</taxon>
        <taxon>Scolecida</taxon>
        <taxon>Capitellidae</taxon>
        <taxon>Capitella</taxon>
    </lineage>
</organism>
<evidence type="ECO:0000256" key="4">
    <source>
        <dbReference type="ARBA" id="ARBA00009446"/>
    </source>
</evidence>
<evidence type="ECO:0000256" key="16">
    <source>
        <dbReference type="RuleBase" id="RU362092"/>
    </source>
</evidence>
<dbReference type="EMBL" id="AMQN01012582">
    <property type="status" value="NOT_ANNOTATED_CDS"/>
    <property type="molecule type" value="Genomic_DNA"/>
</dbReference>
<evidence type="ECO:0000256" key="2">
    <source>
        <dbReference type="ARBA" id="ARBA00001946"/>
    </source>
</evidence>
<comment type="cofactor">
    <cofactor evidence="2">
        <name>Mg(2+)</name>
        <dbReference type="ChEBI" id="CHEBI:18420"/>
    </cofactor>
</comment>
<dbReference type="SMART" id="SM00437">
    <property type="entry name" value="TOP1Ac"/>
    <property type="match status" value="1"/>
</dbReference>
<evidence type="ECO:0000259" key="19">
    <source>
        <dbReference type="PROSITE" id="PS50880"/>
    </source>
</evidence>
<protein>
    <recommendedName>
        <fullName evidence="16">DNA topoisomerase</fullName>
        <ecNumber evidence="16">5.6.2.1</ecNumber>
    </recommendedName>
</protein>
<evidence type="ECO:0000259" key="18">
    <source>
        <dbReference type="PROSITE" id="PS50158"/>
    </source>
</evidence>
<dbReference type="STRING" id="283909.R7TJU1"/>
<keyword evidence="8" id="KW-0862">Zinc</keyword>
<keyword evidence="5" id="KW-0479">Metal-binding</keyword>
<dbReference type="InterPro" id="IPR013824">
    <property type="entry name" value="Topo_IA_cen_sub1"/>
</dbReference>
<dbReference type="SUPFAM" id="SSF56712">
    <property type="entry name" value="Prokaryotic type I DNA topoisomerase"/>
    <property type="match status" value="1"/>
</dbReference>
<feature type="domain" description="CCHC-type" evidence="18">
    <location>
        <begin position="915"/>
        <end position="931"/>
    </location>
</feature>
<evidence type="ECO:0000313" key="24">
    <source>
        <dbReference type="Proteomes" id="UP000014760"/>
    </source>
</evidence>
<reference evidence="23" key="3">
    <citation type="submission" date="2015-06" db="UniProtKB">
        <authorList>
            <consortium name="EnsemblMetazoa"/>
        </authorList>
    </citation>
    <scope>IDENTIFICATION</scope>
</reference>
<evidence type="ECO:0000259" key="20">
    <source>
        <dbReference type="PROSITE" id="PS51999"/>
    </source>
</evidence>
<evidence type="ECO:0000256" key="3">
    <source>
        <dbReference type="ARBA" id="ARBA00004305"/>
    </source>
</evidence>
<dbReference type="CDD" id="cd00186">
    <property type="entry name" value="TOP1Ac"/>
    <property type="match status" value="1"/>
</dbReference>
<feature type="compositionally biased region" description="Polar residues" evidence="17">
    <location>
        <begin position="901"/>
        <end position="911"/>
    </location>
</feature>
<dbReference type="InterPro" id="IPR023406">
    <property type="entry name" value="Topo_IA_AS"/>
</dbReference>
<keyword evidence="10 16" id="KW-0799">Topoisomerase</keyword>
<dbReference type="OMA" id="MELAMGD"/>
<dbReference type="Pfam" id="PF06839">
    <property type="entry name" value="Zn_ribbon_GRF"/>
    <property type="match status" value="2"/>
</dbReference>
<dbReference type="Gene3D" id="3.30.65.10">
    <property type="entry name" value="Bacterial Topoisomerase I, domain 1"/>
    <property type="match status" value="1"/>
</dbReference>